<dbReference type="SUPFAM" id="SSF46689">
    <property type="entry name" value="Homeodomain-like"/>
    <property type="match status" value="1"/>
</dbReference>
<dbReference type="GO" id="GO:0003700">
    <property type="term" value="F:DNA-binding transcription factor activity"/>
    <property type="evidence" value="ECO:0007669"/>
    <property type="project" value="TreeGrafter"/>
</dbReference>
<dbReference type="Pfam" id="PF00440">
    <property type="entry name" value="TetR_N"/>
    <property type="match status" value="1"/>
</dbReference>
<evidence type="ECO:0000313" key="8">
    <source>
        <dbReference type="Proteomes" id="UP000058012"/>
    </source>
</evidence>
<keyword evidence="4" id="KW-0804">Transcription</keyword>
<feature type="domain" description="HTH tetR-type" evidence="6">
    <location>
        <begin position="25"/>
        <end position="85"/>
    </location>
</feature>
<evidence type="ECO:0000256" key="5">
    <source>
        <dbReference type="PROSITE-ProRule" id="PRU00335"/>
    </source>
</evidence>
<evidence type="ECO:0000256" key="4">
    <source>
        <dbReference type="ARBA" id="ARBA00023163"/>
    </source>
</evidence>
<proteinExistence type="predicted"/>
<dbReference type="Pfam" id="PF13977">
    <property type="entry name" value="TetR_C_6"/>
    <property type="match status" value="1"/>
</dbReference>
<name>A0A117UUC5_9SPHN</name>
<dbReference type="InterPro" id="IPR039538">
    <property type="entry name" value="BetI_C"/>
</dbReference>
<evidence type="ECO:0000313" key="7">
    <source>
        <dbReference type="EMBL" id="KUR71009.1"/>
    </source>
</evidence>
<dbReference type="InterPro" id="IPR050109">
    <property type="entry name" value="HTH-type_TetR-like_transc_reg"/>
</dbReference>
<keyword evidence="8" id="KW-1185">Reference proteome</keyword>
<keyword evidence="3 5" id="KW-0238">DNA-binding</keyword>
<dbReference type="Proteomes" id="UP000058012">
    <property type="component" value="Unassembled WGS sequence"/>
</dbReference>
<evidence type="ECO:0000259" key="6">
    <source>
        <dbReference type="PROSITE" id="PS50977"/>
    </source>
</evidence>
<dbReference type="PANTHER" id="PTHR30055:SF234">
    <property type="entry name" value="HTH-TYPE TRANSCRIPTIONAL REGULATOR BETI"/>
    <property type="match status" value="1"/>
</dbReference>
<keyword evidence="2" id="KW-0805">Transcription regulation</keyword>
<dbReference type="STRING" id="1117702.AQZ52_09885"/>
<dbReference type="AlphaFoldDB" id="A0A117UUC5"/>
<keyword evidence="1" id="KW-0678">Repressor</keyword>
<evidence type="ECO:0000256" key="2">
    <source>
        <dbReference type="ARBA" id="ARBA00023015"/>
    </source>
</evidence>
<feature type="DNA-binding region" description="H-T-H motif" evidence="5">
    <location>
        <begin position="48"/>
        <end position="67"/>
    </location>
</feature>
<evidence type="ECO:0000256" key="3">
    <source>
        <dbReference type="ARBA" id="ARBA00023125"/>
    </source>
</evidence>
<reference evidence="7 8" key="1">
    <citation type="submission" date="2015-10" db="EMBL/GenBank/DDBJ databases">
        <title>Draft genome sequence of Novosphingobium fuchskuhlense DSM 25065 isolated from a surface water sample of the southwest basin of Lake Grosse Fuchskuhle.</title>
        <authorList>
            <person name="Ruckert C."/>
            <person name="Winkler A."/>
            <person name="Glaeser J."/>
            <person name="Grossart H.-P."/>
            <person name="Kalinowski J."/>
            <person name="Glaeser S."/>
        </authorList>
    </citation>
    <scope>NUCLEOTIDE SEQUENCE [LARGE SCALE GENOMIC DNA]</scope>
    <source>
        <strain evidence="7 8">FNE08-7</strain>
    </source>
</reference>
<dbReference type="GO" id="GO:0000976">
    <property type="term" value="F:transcription cis-regulatory region binding"/>
    <property type="evidence" value="ECO:0007669"/>
    <property type="project" value="TreeGrafter"/>
</dbReference>
<dbReference type="PANTHER" id="PTHR30055">
    <property type="entry name" value="HTH-TYPE TRANSCRIPTIONAL REGULATOR RUTR"/>
    <property type="match status" value="1"/>
</dbReference>
<protein>
    <recommendedName>
        <fullName evidence="6">HTH tetR-type domain-containing protein</fullName>
    </recommendedName>
</protein>
<accession>A0A117UUC5</accession>
<dbReference type="InterPro" id="IPR009057">
    <property type="entry name" value="Homeodomain-like_sf"/>
</dbReference>
<comment type="caution">
    <text evidence="7">The sequence shown here is derived from an EMBL/GenBank/DDBJ whole genome shotgun (WGS) entry which is preliminary data.</text>
</comment>
<organism evidence="7 8">
    <name type="scientific">Novosphingobium fuchskuhlense</name>
    <dbReference type="NCBI Taxonomy" id="1117702"/>
    <lineage>
        <taxon>Bacteria</taxon>
        <taxon>Pseudomonadati</taxon>
        <taxon>Pseudomonadota</taxon>
        <taxon>Alphaproteobacteria</taxon>
        <taxon>Sphingomonadales</taxon>
        <taxon>Sphingomonadaceae</taxon>
        <taxon>Novosphingobium</taxon>
    </lineage>
</organism>
<dbReference type="InterPro" id="IPR036271">
    <property type="entry name" value="Tet_transcr_reg_TetR-rel_C_sf"/>
</dbReference>
<dbReference type="Gene3D" id="1.10.357.10">
    <property type="entry name" value="Tetracycline Repressor, domain 2"/>
    <property type="match status" value="1"/>
</dbReference>
<evidence type="ECO:0000256" key="1">
    <source>
        <dbReference type="ARBA" id="ARBA00022491"/>
    </source>
</evidence>
<dbReference type="PROSITE" id="PS50977">
    <property type="entry name" value="HTH_TETR_2"/>
    <property type="match status" value="1"/>
</dbReference>
<dbReference type="EMBL" id="LLZS01000007">
    <property type="protein sequence ID" value="KUR71009.1"/>
    <property type="molecule type" value="Genomic_DNA"/>
</dbReference>
<dbReference type="InterPro" id="IPR001647">
    <property type="entry name" value="HTH_TetR"/>
</dbReference>
<gene>
    <name evidence="7" type="ORF">AQZ52_09885</name>
</gene>
<dbReference type="SUPFAM" id="SSF48498">
    <property type="entry name" value="Tetracyclin repressor-like, C-terminal domain"/>
    <property type="match status" value="1"/>
</dbReference>
<sequence>MNVNISHPGELPVERPRLTQGERTALSDARMFEAAMHLIVENGTHNTTLKEVGERAGYSRGLASNRFGSKETLFGFLVRDFNETWAAELRRFVGKNTGLAAIEGALDAVEFFLLNRTKQMQAMYILWFESISSYPLVRRRLAANHIAYRKDTVRWLAQAIADSEVRPGVDPECFAIEFSAFIFGLVYQWLANPSAINLHTLIQHYRENTIRMLRKTAI</sequence>